<dbReference type="OrthoDB" id="10264063at2759"/>
<accession>A0A9N9RAM6</accession>
<dbReference type="Proteomes" id="UP001153714">
    <property type="component" value="Chromosome 6"/>
</dbReference>
<gene>
    <name evidence="1" type="ORF">DIATSA_LOCUS11198</name>
</gene>
<keyword evidence="2" id="KW-1185">Reference proteome</keyword>
<reference evidence="1" key="1">
    <citation type="submission" date="2021-12" db="EMBL/GenBank/DDBJ databases">
        <authorList>
            <person name="King R."/>
        </authorList>
    </citation>
    <scope>NUCLEOTIDE SEQUENCE</scope>
</reference>
<name>A0A9N9RAM6_9NEOP</name>
<sequence length="578" mass="68788">MADDCQSIIINIPKLRVCLKTSKELLKTSTVPSILKRINQKRLKKSSKTLSQKYFSMEHKPTPVNSLRRGEILLSYIMYTKKQKQINKKYKLRIPINEKYKTVQTNLQQRLFIEDPPNEVYTAIDIDEKFFNYVSGRHLKTRIPIFKSLKTAIADILRIKAEIGYRNDAILNIDINHRNEMIMYEESVKKCMRQAKYFDSFIYEDYIKSKSFLDKWDKLKNLLQLKEAELQSFASEQFTIISRLMGLDYLYRVQQKYGRFLYYLSPPTWRSQNREFARSVEIEAKGFDLGNSNEDETFKVIFEQMQNQSLNPVHPVLYFSELHDLMDIFDGIEKHLLHHFDYLTHLTPQRNIHREGIKYLKNSITQESTFVSNTVRRFEKYLEFENERCEQMKQKFFSIINGLFYNSVGAPDVLRLFVHLEFCYERVHSERPMNMDIISMAKSLEGMYMDYCYRLDYVHNDAVKSAVTKALNEEHQKLKTAKNASRELRLFNRLEKRLQKSHEVIIDKFCRPIIPPISLKIRPNKIEHQKPESIVVKVEKPLTDSELEYLKLFTDWVEGENPDMYLHRNDEDEDSKLL</sequence>
<dbReference type="AlphaFoldDB" id="A0A9N9RAM6"/>
<proteinExistence type="predicted"/>
<evidence type="ECO:0000313" key="1">
    <source>
        <dbReference type="EMBL" id="CAG9793785.1"/>
    </source>
</evidence>
<reference evidence="1" key="2">
    <citation type="submission" date="2022-10" db="EMBL/GenBank/DDBJ databases">
        <authorList>
            <consortium name="ENA_rothamsted_submissions"/>
            <consortium name="culmorum"/>
            <person name="King R."/>
        </authorList>
    </citation>
    <scope>NUCLEOTIDE SEQUENCE</scope>
</reference>
<protein>
    <submittedName>
        <fullName evidence="1">Uncharacterized protein</fullName>
    </submittedName>
</protein>
<organism evidence="1 2">
    <name type="scientific">Diatraea saccharalis</name>
    <name type="common">sugarcane borer</name>
    <dbReference type="NCBI Taxonomy" id="40085"/>
    <lineage>
        <taxon>Eukaryota</taxon>
        <taxon>Metazoa</taxon>
        <taxon>Ecdysozoa</taxon>
        <taxon>Arthropoda</taxon>
        <taxon>Hexapoda</taxon>
        <taxon>Insecta</taxon>
        <taxon>Pterygota</taxon>
        <taxon>Neoptera</taxon>
        <taxon>Endopterygota</taxon>
        <taxon>Lepidoptera</taxon>
        <taxon>Glossata</taxon>
        <taxon>Ditrysia</taxon>
        <taxon>Pyraloidea</taxon>
        <taxon>Crambidae</taxon>
        <taxon>Crambinae</taxon>
        <taxon>Diatraea</taxon>
    </lineage>
</organism>
<evidence type="ECO:0000313" key="2">
    <source>
        <dbReference type="Proteomes" id="UP001153714"/>
    </source>
</evidence>
<dbReference type="EMBL" id="OU893337">
    <property type="protein sequence ID" value="CAG9793785.1"/>
    <property type="molecule type" value="Genomic_DNA"/>
</dbReference>